<accession>A0A1D3UIE0</accession>
<keyword evidence="5" id="KW-0418">Kinase</keyword>
<evidence type="ECO:0000256" key="3">
    <source>
        <dbReference type="ARBA" id="ARBA00022553"/>
    </source>
</evidence>
<dbReference type="Proteomes" id="UP000182057">
    <property type="component" value="Unassembled WGS sequence"/>
</dbReference>
<comment type="catalytic activity">
    <reaction evidence="1">
        <text>ATP + protein L-histidine = ADP + protein N-phospho-L-histidine.</text>
        <dbReference type="EC" id="2.7.13.3"/>
    </reaction>
</comment>
<dbReference type="InterPro" id="IPR036097">
    <property type="entry name" value="HisK_dim/P_sf"/>
</dbReference>
<evidence type="ECO:0000256" key="1">
    <source>
        <dbReference type="ARBA" id="ARBA00000085"/>
    </source>
</evidence>
<dbReference type="InterPro" id="IPR003661">
    <property type="entry name" value="HisK_dim/P_dom"/>
</dbReference>
<evidence type="ECO:0000256" key="5">
    <source>
        <dbReference type="ARBA" id="ARBA00022777"/>
    </source>
</evidence>
<evidence type="ECO:0000256" key="7">
    <source>
        <dbReference type="SAM" id="Phobius"/>
    </source>
</evidence>
<dbReference type="Gene3D" id="3.30.565.10">
    <property type="entry name" value="Histidine kinase-like ATPase, C-terminal domain"/>
    <property type="match status" value="1"/>
</dbReference>
<dbReference type="InterPro" id="IPR036890">
    <property type="entry name" value="HATPase_C_sf"/>
</dbReference>
<dbReference type="GO" id="GO:0000155">
    <property type="term" value="F:phosphorelay sensor kinase activity"/>
    <property type="evidence" value="ECO:0007669"/>
    <property type="project" value="InterPro"/>
</dbReference>
<dbReference type="InterPro" id="IPR005467">
    <property type="entry name" value="His_kinase_dom"/>
</dbReference>
<gene>
    <name evidence="9" type="primary">phoR</name>
    <name evidence="9" type="ORF">TFUB20_00864</name>
</gene>
<evidence type="ECO:0000256" key="4">
    <source>
        <dbReference type="ARBA" id="ARBA00022679"/>
    </source>
</evidence>
<dbReference type="CDD" id="cd00082">
    <property type="entry name" value="HisKA"/>
    <property type="match status" value="1"/>
</dbReference>
<feature type="domain" description="Histidine kinase" evidence="8">
    <location>
        <begin position="269"/>
        <end position="485"/>
    </location>
</feature>
<evidence type="ECO:0000256" key="6">
    <source>
        <dbReference type="ARBA" id="ARBA00023012"/>
    </source>
</evidence>
<dbReference type="AlphaFoldDB" id="A0A1D3UIE0"/>
<dbReference type="PROSITE" id="PS50109">
    <property type="entry name" value="HIS_KIN"/>
    <property type="match status" value="1"/>
</dbReference>
<feature type="transmembrane region" description="Helical" evidence="7">
    <location>
        <begin position="7"/>
        <end position="28"/>
    </location>
</feature>
<dbReference type="PANTHER" id="PTHR45453:SF1">
    <property type="entry name" value="PHOSPHATE REGULON SENSOR PROTEIN PHOR"/>
    <property type="match status" value="1"/>
</dbReference>
<keyword evidence="3" id="KW-0597">Phosphoprotein</keyword>
<evidence type="ECO:0000256" key="2">
    <source>
        <dbReference type="ARBA" id="ARBA00012438"/>
    </source>
</evidence>
<dbReference type="PRINTS" id="PR00344">
    <property type="entry name" value="BCTRLSENSOR"/>
</dbReference>
<dbReference type="SUPFAM" id="SSF47384">
    <property type="entry name" value="Homodimeric domain of signal transducing histidine kinase"/>
    <property type="match status" value="1"/>
</dbReference>
<organism evidence="9 10">
    <name type="scientific">Tannerella forsythia</name>
    <name type="common">Bacteroides forsythus</name>
    <dbReference type="NCBI Taxonomy" id="28112"/>
    <lineage>
        <taxon>Bacteria</taxon>
        <taxon>Pseudomonadati</taxon>
        <taxon>Bacteroidota</taxon>
        <taxon>Bacteroidia</taxon>
        <taxon>Bacteroidales</taxon>
        <taxon>Tannerellaceae</taxon>
        <taxon>Tannerella</taxon>
    </lineage>
</organism>
<dbReference type="FunFam" id="3.30.565.10:FF:000006">
    <property type="entry name" value="Sensor histidine kinase WalK"/>
    <property type="match status" value="1"/>
</dbReference>
<dbReference type="EC" id="2.7.13.3" evidence="2"/>
<dbReference type="Pfam" id="PF02518">
    <property type="entry name" value="HATPase_c"/>
    <property type="match status" value="1"/>
</dbReference>
<keyword evidence="4 9" id="KW-0808">Transferase</keyword>
<keyword evidence="7" id="KW-0472">Membrane</keyword>
<keyword evidence="7" id="KW-0812">Transmembrane</keyword>
<dbReference type="InterPro" id="IPR050351">
    <property type="entry name" value="BphY/WalK/GraS-like"/>
</dbReference>
<dbReference type="OrthoDB" id="9804645at2"/>
<dbReference type="InterPro" id="IPR003594">
    <property type="entry name" value="HATPase_dom"/>
</dbReference>
<dbReference type="SMART" id="SM00387">
    <property type="entry name" value="HATPase_c"/>
    <property type="match status" value="1"/>
</dbReference>
<feature type="transmembrane region" description="Helical" evidence="7">
    <location>
        <begin position="231"/>
        <end position="253"/>
    </location>
</feature>
<keyword evidence="7" id="KW-1133">Transmembrane helix</keyword>
<protein>
    <recommendedName>
        <fullName evidence="2">histidine kinase</fullName>
        <ecNumber evidence="2">2.7.13.3</ecNumber>
    </recommendedName>
</protein>
<name>A0A1D3UIE0_TANFO</name>
<dbReference type="EMBL" id="FMMM01000029">
    <property type="protein sequence ID" value="SCQ19909.1"/>
    <property type="molecule type" value="Genomic_DNA"/>
</dbReference>
<evidence type="ECO:0000313" key="10">
    <source>
        <dbReference type="Proteomes" id="UP000182057"/>
    </source>
</evidence>
<reference evidence="9 10" key="1">
    <citation type="submission" date="2016-09" db="EMBL/GenBank/DDBJ databases">
        <authorList>
            <person name="Capua I."/>
            <person name="De Benedictis P."/>
            <person name="Joannis T."/>
            <person name="Lombin L.H."/>
            <person name="Cattoli G."/>
        </authorList>
    </citation>
    <scope>NUCLEOTIDE SEQUENCE [LARGE SCALE GENOMIC DNA]</scope>
    <source>
        <strain evidence="9 10">UB20</strain>
    </source>
</reference>
<dbReference type="InterPro" id="IPR004358">
    <property type="entry name" value="Sig_transdc_His_kin-like_C"/>
</dbReference>
<dbReference type="RefSeq" id="WP_074449624.1">
    <property type="nucleotide sequence ID" value="NZ_CAJPTF010000033.1"/>
</dbReference>
<dbReference type="Gene3D" id="1.10.287.130">
    <property type="match status" value="1"/>
</dbReference>
<evidence type="ECO:0000259" key="8">
    <source>
        <dbReference type="PROSITE" id="PS50109"/>
    </source>
</evidence>
<dbReference type="GO" id="GO:0005886">
    <property type="term" value="C:plasma membrane"/>
    <property type="evidence" value="ECO:0007669"/>
    <property type="project" value="TreeGrafter"/>
</dbReference>
<sequence>MEKRIKILHGLTIGAILAFCTMQSYWLYHRYSYTLETHENELYETVLEVMQEEREVRKFKKRPDINILTNTKITASTEPGKAGILSTVFDIYAVDLKKTERKDITEKDIKNIIRMYQTAQTEGITHYRFNITNHPKDPNEYDALERFIIDFRSPFEIARVDSLLRQRGITAKDIHIERADSMVWLPLRFNHTSTFNPHITISYPYDIFEREMVNITLPVELSPVLSQMMNLLLLSIVLSVFLISCLVAQIATIQKQRKVEELRQDFIHTMIHELKRPISTLKMCISFMRNDKLMEDKESKEAVLADSRHELNNLSSYFSKLRDLTFNDVTEIPLTLSAFDLRSTITDCIEKLSIPSGKTAAIHLLSDTKLTVTADKMHLSHIISNLLENAIKYSEKKVEIKIGYCENNHESIAISVQDNGFGISKSDRKYIFDKFFRSPSITDRNIPGMGLGLAYVKQLVTAHKGSIEVESEEGAGTVFTIKLPQ</sequence>
<evidence type="ECO:0000313" key="9">
    <source>
        <dbReference type="EMBL" id="SCQ19909.1"/>
    </source>
</evidence>
<keyword evidence="6" id="KW-0902">Two-component regulatory system</keyword>
<dbReference type="GO" id="GO:0016036">
    <property type="term" value="P:cellular response to phosphate starvation"/>
    <property type="evidence" value="ECO:0007669"/>
    <property type="project" value="TreeGrafter"/>
</dbReference>
<proteinExistence type="predicted"/>
<dbReference type="GO" id="GO:0004721">
    <property type="term" value="F:phosphoprotein phosphatase activity"/>
    <property type="evidence" value="ECO:0007669"/>
    <property type="project" value="TreeGrafter"/>
</dbReference>
<dbReference type="SUPFAM" id="SSF55874">
    <property type="entry name" value="ATPase domain of HSP90 chaperone/DNA topoisomerase II/histidine kinase"/>
    <property type="match status" value="1"/>
</dbReference>
<dbReference type="PANTHER" id="PTHR45453">
    <property type="entry name" value="PHOSPHATE REGULON SENSOR PROTEIN PHOR"/>
    <property type="match status" value="1"/>
</dbReference>